<dbReference type="Pfam" id="PF03422">
    <property type="entry name" value="CBM_6"/>
    <property type="match status" value="1"/>
</dbReference>
<comment type="caution">
    <text evidence="3">The sequence shown here is derived from an EMBL/GenBank/DDBJ whole genome shotgun (WGS) entry which is preliminary data.</text>
</comment>
<dbReference type="Gene3D" id="2.60.120.430">
    <property type="entry name" value="Galactose-binding lectin"/>
    <property type="match status" value="1"/>
</dbReference>
<accession>A0ABV5FBD9</accession>
<dbReference type="Gene3D" id="2.60.40.10">
    <property type="entry name" value="Immunoglobulins"/>
    <property type="match status" value="1"/>
</dbReference>
<dbReference type="InterPro" id="IPR013783">
    <property type="entry name" value="Ig-like_fold"/>
</dbReference>
<dbReference type="InterPro" id="IPR005084">
    <property type="entry name" value="CBM6"/>
</dbReference>
<dbReference type="InterPro" id="IPR008979">
    <property type="entry name" value="Galactose-bd-like_sf"/>
</dbReference>
<proteinExistence type="predicted"/>
<dbReference type="SUPFAM" id="SSF49785">
    <property type="entry name" value="Galactose-binding domain-like"/>
    <property type="match status" value="2"/>
</dbReference>
<evidence type="ECO:0000256" key="1">
    <source>
        <dbReference type="ARBA" id="ARBA00022729"/>
    </source>
</evidence>
<keyword evidence="4" id="KW-1185">Reference proteome</keyword>
<dbReference type="CDD" id="cd00146">
    <property type="entry name" value="PKD"/>
    <property type="match status" value="1"/>
</dbReference>
<dbReference type="InterPro" id="IPR006584">
    <property type="entry name" value="Cellulose-bd_IV"/>
</dbReference>
<keyword evidence="1" id="KW-0732">Signal</keyword>
<dbReference type="SUPFAM" id="SSF49299">
    <property type="entry name" value="PKD domain"/>
    <property type="match status" value="1"/>
</dbReference>
<feature type="domain" description="CBM6" evidence="2">
    <location>
        <begin position="122"/>
        <end position="267"/>
    </location>
</feature>
<evidence type="ECO:0000313" key="3">
    <source>
        <dbReference type="EMBL" id="MFB9056758.1"/>
    </source>
</evidence>
<dbReference type="EMBL" id="JBHMFC010000031">
    <property type="protein sequence ID" value="MFB9056758.1"/>
    <property type="molecule type" value="Genomic_DNA"/>
</dbReference>
<name>A0ABV5FBD9_9FLAO</name>
<protein>
    <submittedName>
        <fullName evidence="3">Carbohydrate-binding protein</fullName>
    </submittedName>
</protein>
<dbReference type="Proteomes" id="UP001589585">
    <property type="component" value="Unassembled WGS sequence"/>
</dbReference>
<gene>
    <name evidence="3" type="ORF">ACFFU9_08390</name>
</gene>
<dbReference type="InterPro" id="IPR000601">
    <property type="entry name" value="PKD_dom"/>
</dbReference>
<organism evidence="3 4">
    <name type="scientific">Mariniflexile ostreae</name>
    <dbReference type="NCBI Taxonomy" id="1520892"/>
    <lineage>
        <taxon>Bacteria</taxon>
        <taxon>Pseudomonadati</taxon>
        <taxon>Bacteroidota</taxon>
        <taxon>Flavobacteriia</taxon>
        <taxon>Flavobacteriales</taxon>
        <taxon>Flavobacteriaceae</taxon>
        <taxon>Mariniflexile</taxon>
    </lineage>
</organism>
<evidence type="ECO:0000259" key="2">
    <source>
        <dbReference type="PROSITE" id="PS51175"/>
    </source>
</evidence>
<evidence type="ECO:0000313" key="4">
    <source>
        <dbReference type="Proteomes" id="UP001589585"/>
    </source>
</evidence>
<dbReference type="InterPro" id="IPR035986">
    <property type="entry name" value="PKD_dom_sf"/>
</dbReference>
<dbReference type="CDD" id="cd04080">
    <property type="entry name" value="CBM6_cellulase-like"/>
    <property type="match status" value="1"/>
</dbReference>
<reference evidence="3 4" key="1">
    <citation type="submission" date="2024-09" db="EMBL/GenBank/DDBJ databases">
        <authorList>
            <person name="Sun Q."/>
            <person name="Mori K."/>
        </authorList>
    </citation>
    <scope>NUCLEOTIDE SEQUENCE [LARGE SCALE GENOMIC DNA]</scope>
    <source>
        <strain evidence="3 4">CECT 8622</strain>
    </source>
</reference>
<dbReference type="PROSITE" id="PS51175">
    <property type="entry name" value="CBM6"/>
    <property type="match status" value="1"/>
</dbReference>
<dbReference type="SMART" id="SM00606">
    <property type="entry name" value="CBD_IV"/>
    <property type="match status" value="1"/>
</dbReference>
<sequence>MALIFFSFLSCEDDIREVTLYEKGTLEAKTSSTSINVGEVVSFENLSTKVQSLTWTFEGGNPATSFNPKVEVTYNQSGVYKTTLEVKYIDNQIEKEDYFVEVSPLAVEPQSPYGGSPKVTETKIQFEDFDFGGEGISYHDTEPENKGDAHYRFGHGVDIKTTLDEEGKYDVTSIQNGEWLEYSVFVETASVYDFNFRLLADDSGSSIKIQDVNGGTVTDLGSTGLIESTDSAYKTIKAENITLSAGQHVIRILFSGNGIDANYFEIINTVYVPPVQKFGIYTENTDLIGSVNVQLEVNNQFAINTITDNPYEGSKALSFTIDGTADWAMASIIPDSPIDISSYATYNVALKSTSNGTILIRLQSGGGQKAILTFDAASEPYGFKRDGNWHFLSIPIADFVAKNPAINLNAITELLVFRSSPDDVRNANNYNFYLDNFYLSK</sequence>
<dbReference type="Pfam" id="PF00801">
    <property type="entry name" value="PKD"/>
    <property type="match status" value="1"/>
</dbReference>
<dbReference type="Gene3D" id="2.60.120.260">
    <property type="entry name" value="Galactose-binding domain-like"/>
    <property type="match status" value="1"/>
</dbReference>